<gene>
    <name evidence="1" type="ORF">B2A_04568</name>
</gene>
<sequence length="200" mass="21048">MYNASNFETIQPPLNYAKHSTTIPSALTYDPSNGLIYVAGGYSIWVLNGVTYQFVGRYSPNVSAQAMSPWNMVFDSYSGVVYSTADTVSGGGGMGPLIPTVTNSYDSVYMFDSTAPTSGPINVMSGEPTPTGIIYDPANRYVYVADYCANQVAIYDGTNTTSTGPIGTLAVGQGPGAGFNSMIYDSTNGNVYVTNSGSNT</sequence>
<reference evidence="1" key="2">
    <citation type="journal article" date="2014" name="ISME J.">
        <title>Microbial stratification in low pH oxic and suboxic macroscopic growths along an acid mine drainage.</title>
        <authorList>
            <person name="Mendez-Garcia C."/>
            <person name="Mesa V."/>
            <person name="Sprenger R.R."/>
            <person name="Richter M."/>
            <person name="Diez M.S."/>
            <person name="Solano J."/>
            <person name="Bargiela R."/>
            <person name="Golyshina O.V."/>
            <person name="Manteca A."/>
            <person name="Ramos J.L."/>
            <person name="Gallego J.R."/>
            <person name="Llorente I."/>
            <person name="Martins Dos Santos V.A."/>
            <person name="Jensen O.N."/>
            <person name="Pelaez A.I."/>
            <person name="Sanchez J."/>
            <person name="Ferrer M."/>
        </authorList>
    </citation>
    <scope>NUCLEOTIDE SEQUENCE</scope>
</reference>
<name>T1BVT0_9ZZZZ</name>
<dbReference type="SUPFAM" id="SSF63829">
    <property type="entry name" value="Calcium-dependent phosphotriesterase"/>
    <property type="match status" value="1"/>
</dbReference>
<dbReference type="Pfam" id="PF01731">
    <property type="entry name" value="Arylesterase"/>
    <property type="match status" value="1"/>
</dbReference>
<dbReference type="Gene3D" id="2.130.10.10">
    <property type="entry name" value="YVTN repeat-like/Quinoprotein amine dehydrogenase"/>
    <property type="match status" value="1"/>
</dbReference>
<comment type="caution">
    <text evidence="1">The sequence shown here is derived from an EMBL/GenBank/DDBJ whole genome shotgun (WGS) entry which is preliminary data.</text>
</comment>
<dbReference type="EMBL" id="AUZZ01003078">
    <property type="protein sequence ID" value="EQD58010.1"/>
    <property type="molecule type" value="Genomic_DNA"/>
</dbReference>
<dbReference type="GO" id="GO:0004064">
    <property type="term" value="F:arylesterase activity"/>
    <property type="evidence" value="ECO:0007669"/>
    <property type="project" value="InterPro"/>
</dbReference>
<reference evidence="1" key="1">
    <citation type="submission" date="2013-08" db="EMBL/GenBank/DDBJ databases">
        <authorList>
            <person name="Mendez C."/>
            <person name="Richter M."/>
            <person name="Ferrer M."/>
            <person name="Sanchez J."/>
        </authorList>
    </citation>
    <scope>NUCLEOTIDE SEQUENCE</scope>
</reference>
<dbReference type="AlphaFoldDB" id="T1BVT0"/>
<evidence type="ECO:0000313" key="1">
    <source>
        <dbReference type="EMBL" id="EQD58010.1"/>
    </source>
</evidence>
<dbReference type="InterPro" id="IPR015943">
    <property type="entry name" value="WD40/YVTN_repeat-like_dom_sf"/>
</dbReference>
<proteinExistence type="predicted"/>
<feature type="non-terminal residue" evidence="1">
    <location>
        <position position="200"/>
    </location>
</feature>
<protein>
    <submittedName>
        <fullName evidence="1">Uncharacterized protein</fullName>
    </submittedName>
</protein>
<dbReference type="InterPro" id="IPR002640">
    <property type="entry name" value="Arylesterase"/>
</dbReference>
<accession>T1BVT0</accession>
<organism evidence="1">
    <name type="scientific">mine drainage metagenome</name>
    <dbReference type="NCBI Taxonomy" id="410659"/>
    <lineage>
        <taxon>unclassified sequences</taxon>
        <taxon>metagenomes</taxon>
        <taxon>ecological metagenomes</taxon>
    </lineage>
</organism>